<proteinExistence type="predicted"/>
<dbReference type="AlphaFoldDB" id="A0A811UK93"/>
<feature type="region of interest" description="Disordered" evidence="1">
    <location>
        <begin position="1"/>
        <end position="22"/>
    </location>
</feature>
<gene>
    <name evidence="2" type="ORF">CCAP1982_LOCUS7707</name>
</gene>
<accession>A0A811UK93</accession>
<evidence type="ECO:0000256" key="1">
    <source>
        <dbReference type="SAM" id="MobiDB-lite"/>
    </source>
</evidence>
<feature type="non-terminal residue" evidence="2">
    <location>
        <position position="1"/>
    </location>
</feature>
<name>A0A811UK93_CERCA</name>
<keyword evidence="3" id="KW-1185">Reference proteome</keyword>
<organism evidence="2 3">
    <name type="scientific">Ceratitis capitata</name>
    <name type="common">Mediterranean fruit fly</name>
    <name type="synonym">Tephritis capitata</name>
    <dbReference type="NCBI Taxonomy" id="7213"/>
    <lineage>
        <taxon>Eukaryota</taxon>
        <taxon>Metazoa</taxon>
        <taxon>Ecdysozoa</taxon>
        <taxon>Arthropoda</taxon>
        <taxon>Hexapoda</taxon>
        <taxon>Insecta</taxon>
        <taxon>Pterygota</taxon>
        <taxon>Neoptera</taxon>
        <taxon>Endopterygota</taxon>
        <taxon>Diptera</taxon>
        <taxon>Brachycera</taxon>
        <taxon>Muscomorpha</taxon>
        <taxon>Tephritoidea</taxon>
        <taxon>Tephritidae</taxon>
        <taxon>Ceratitis</taxon>
        <taxon>Ceratitis</taxon>
    </lineage>
</organism>
<reference evidence="2" key="1">
    <citation type="submission" date="2020-11" db="EMBL/GenBank/DDBJ databases">
        <authorList>
            <person name="Whitehead M."/>
        </authorList>
    </citation>
    <scope>NUCLEOTIDE SEQUENCE</scope>
    <source>
        <strain evidence="2">EGII</strain>
    </source>
</reference>
<dbReference type="EMBL" id="CAJHJT010000012">
    <property type="protein sequence ID" value="CAD6999170.1"/>
    <property type="molecule type" value="Genomic_DNA"/>
</dbReference>
<protein>
    <submittedName>
        <fullName evidence="2">(Mediterranean fruit fly) hypothetical protein</fullName>
    </submittedName>
</protein>
<evidence type="ECO:0000313" key="2">
    <source>
        <dbReference type="EMBL" id="CAD6999170.1"/>
    </source>
</evidence>
<evidence type="ECO:0000313" key="3">
    <source>
        <dbReference type="Proteomes" id="UP000606786"/>
    </source>
</evidence>
<sequence length="58" mass="6404">KSKDVNSQDSSITRPAPHGEGLLALVPPEKWEEDLGYVDEEELAILLKTKKNKLNSAT</sequence>
<comment type="caution">
    <text evidence="2">The sequence shown here is derived from an EMBL/GenBank/DDBJ whole genome shotgun (WGS) entry which is preliminary data.</text>
</comment>
<dbReference type="Proteomes" id="UP000606786">
    <property type="component" value="Unassembled WGS sequence"/>
</dbReference>